<protein>
    <recommendedName>
        <fullName evidence="3">DUF2939 domain-containing protein</fullName>
    </recommendedName>
</protein>
<keyword evidence="2" id="KW-1185">Reference proteome</keyword>
<dbReference type="AlphaFoldDB" id="A0A238WTB3"/>
<gene>
    <name evidence="1" type="ORF">SAMN06269173_10356</name>
</gene>
<proteinExistence type="predicted"/>
<dbReference type="RefSeq" id="WP_089332175.1">
    <property type="nucleotide sequence ID" value="NZ_FZNS01000003.1"/>
</dbReference>
<evidence type="ECO:0000313" key="1">
    <source>
        <dbReference type="EMBL" id="SNR49638.1"/>
    </source>
</evidence>
<accession>A0A238WTB3</accession>
<sequence>MKKMVLFLVLAALALGGFLYYRSLRTTPEYSLLQAAKATQLHDMKEFERYVDVNSVTSHLLDQVADQGSTLASLAPVSIGLEGVLRMLKPQLTQAAYTEVERYIETGSVTAAAEANVRRPMGISLMGLIGTVVSPKSQFKGVKYTRQEGEAALVGLEFSQPTYDTTMVLEVKMLDRGDHWQATEITNTGAILNQVARLEKRKRGL</sequence>
<reference evidence="2" key="1">
    <citation type="submission" date="2017-06" db="EMBL/GenBank/DDBJ databases">
        <authorList>
            <person name="Varghese N."/>
            <person name="Submissions S."/>
        </authorList>
    </citation>
    <scope>NUCLEOTIDE SEQUENCE [LARGE SCALE GENOMIC DNA]</scope>
    <source>
        <strain evidence="2">DSM 28041</strain>
    </source>
</reference>
<organism evidence="1 2">
    <name type="scientific">Hymenobacter mucosus</name>
    <dbReference type="NCBI Taxonomy" id="1411120"/>
    <lineage>
        <taxon>Bacteria</taxon>
        <taxon>Pseudomonadati</taxon>
        <taxon>Bacteroidota</taxon>
        <taxon>Cytophagia</taxon>
        <taxon>Cytophagales</taxon>
        <taxon>Hymenobacteraceae</taxon>
        <taxon>Hymenobacter</taxon>
    </lineage>
</organism>
<evidence type="ECO:0000313" key="2">
    <source>
        <dbReference type="Proteomes" id="UP000198310"/>
    </source>
</evidence>
<name>A0A238WTB3_9BACT</name>
<dbReference type="Proteomes" id="UP000198310">
    <property type="component" value="Unassembled WGS sequence"/>
</dbReference>
<dbReference type="EMBL" id="FZNS01000003">
    <property type="protein sequence ID" value="SNR49638.1"/>
    <property type="molecule type" value="Genomic_DNA"/>
</dbReference>
<evidence type="ECO:0008006" key="3">
    <source>
        <dbReference type="Google" id="ProtNLM"/>
    </source>
</evidence>